<gene>
    <name evidence="13" type="ORF">KUCA_T00003483001</name>
</gene>
<dbReference type="FunFam" id="1.50.10.20:FF:000012">
    <property type="entry name" value="Geranylgeranyl transferase type-2 subunit beta"/>
    <property type="match status" value="1"/>
</dbReference>
<dbReference type="AlphaFoldDB" id="W6MWI8"/>
<evidence type="ECO:0000256" key="11">
    <source>
        <dbReference type="RuleBase" id="RU365076"/>
    </source>
</evidence>
<feature type="domain" description="Prenyltransferase alpha-alpha toroid" evidence="12">
    <location>
        <begin position="3"/>
        <end position="305"/>
    </location>
</feature>
<dbReference type="SUPFAM" id="SSF48239">
    <property type="entry name" value="Terpenoid cyclases/Protein prenyltransferases"/>
    <property type="match status" value="1"/>
</dbReference>
<protein>
    <recommendedName>
        <fullName evidence="10 11">Geranylgeranyl transferase type-2 subunit beta</fullName>
        <ecNumber evidence="3 11">2.5.1.60</ecNumber>
    </recommendedName>
</protein>
<dbReference type="GO" id="GO:0004663">
    <property type="term" value="F:Rab geranylgeranyltransferase activity"/>
    <property type="evidence" value="ECO:0007669"/>
    <property type="project" value="UniProtKB-UniRule"/>
</dbReference>
<evidence type="ECO:0000259" key="12">
    <source>
        <dbReference type="Pfam" id="PF00432"/>
    </source>
</evidence>
<evidence type="ECO:0000256" key="4">
    <source>
        <dbReference type="ARBA" id="ARBA00022602"/>
    </source>
</evidence>
<dbReference type="GeneID" id="34520887"/>
<dbReference type="InterPro" id="IPR008930">
    <property type="entry name" value="Terpenoid_cyclase/PrenylTrfase"/>
</dbReference>
<keyword evidence="7" id="KW-0677">Repeat</keyword>
<keyword evidence="6 11" id="KW-0479">Metal-binding</keyword>
<evidence type="ECO:0000256" key="2">
    <source>
        <dbReference type="ARBA" id="ARBA00011355"/>
    </source>
</evidence>
<name>W6MWI8_9ASCO</name>
<evidence type="ECO:0000256" key="9">
    <source>
        <dbReference type="ARBA" id="ARBA00047658"/>
    </source>
</evidence>
<dbReference type="PANTHER" id="PTHR11774">
    <property type="entry name" value="GERANYLGERANYL TRANSFERASE TYPE BETA SUBUNIT"/>
    <property type="match status" value="1"/>
</dbReference>
<dbReference type="CDD" id="cd02894">
    <property type="entry name" value="GGTase-II"/>
    <property type="match status" value="1"/>
</dbReference>
<dbReference type="OrthoDB" id="5428259at2759"/>
<evidence type="ECO:0000256" key="10">
    <source>
        <dbReference type="ARBA" id="ARBA00069127"/>
    </source>
</evidence>
<reference evidence="13" key="2">
    <citation type="submission" date="2014-02" db="EMBL/GenBank/DDBJ databases">
        <title>Complete DNA sequence of /Kuraishia capsulata/ illustrates novel genomic features among budding yeasts (/Saccharomycotina/).</title>
        <authorList>
            <person name="Morales L."/>
            <person name="Noel B."/>
            <person name="Porcel B."/>
            <person name="Marcet-Houben M."/>
            <person name="Hullo M-F."/>
            <person name="Sacerdot C."/>
            <person name="Tekaia F."/>
            <person name="Leh-Louis V."/>
            <person name="Despons L."/>
            <person name="Khanna V."/>
            <person name="Aury J-M."/>
            <person name="Barbe V."/>
            <person name="Couloux A."/>
            <person name="Labadie K."/>
            <person name="Pelletier E."/>
            <person name="Souciet J-L."/>
            <person name="Boekhout T."/>
            <person name="Gabaldon T."/>
            <person name="Wincker P."/>
            <person name="Dujon B."/>
        </authorList>
    </citation>
    <scope>NUCLEOTIDE SEQUENCE</scope>
    <source>
        <strain evidence="13">CBS 1993</strain>
    </source>
</reference>
<dbReference type="GO" id="GO:0006612">
    <property type="term" value="P:protein targeting to membrane"/>
    <property type="evidence" value="ECO:0007669"/>
    <property type="project" value="EnsemblFungi"/>
</dbReference>
<sequence length="320" mass="35917">MQLFREKHVDYVKNLNTKTDQLEYWLTEHLRLNGVYWGLMALFLMDSQDAFVKEEVIEFVLSCRDPKRGGFGPYPKHEAHILSTLSAIQILKLYNSLDRLGSFKPDLVKFIKDLQLPDGSFQGDRFGEVDSRFVYTAIQCLSILEELDENIASGATDFVLRCLNFDGGFGMVPGAESHAAQAFVCLGTLSILGQLDKLTSKKELISSWLSERQVANGGLNGRPEKLPDVCYSWWVLTGMDILGCLDWVDHDKLRQYILSCQDDVTGGISDRPDNQVDVFHTVFGIAGLSLLGFEDLVPVDASYCLPKAVVATIKKFPYEI</sequence>
<dbReference type="Pfam" id="PF00432">
    <property type="entry name" value="Prenyltrans"/>
    <property type="match status" value="1"/>
</dbReference>
<keyword evidence="5 11" id="KW-0808">Transferase</keyword>
<dbReference type="GO" id="GO:0005968">
    <property type="term" value="C:Rab-protein geranylgeranyltransferase complex"/>
    <property type="evidence" value="ECO:0007669"/>
    <property type="project" value="UniProtKB-UniRule"/>
</dbReference>
<dbReference type="PANTHER" id="PTHR11774:SF11">
    <property type="entry name" value="GERANYLGERANYL TRANSFERASE TYPE-2 SUBUNIT BETA"/>
    <property type="match status" value="1"/>
</dbReference>
<evidence type="ECO:0000256" key="1">
    <source>
        <dbReference type="ARBA" id="ARBA00010497"/>
    </source>
</evidence>
<keyword evidence="14" id="KW-1185">Reference proteome</keyword>
<dbReference type="GO" id="GO:0046872">
    <property type="term" value="F:metal ion binding"/>
    <property type="evidence" value="ECO:0007669"/>
    <property type="project" value="UniProtKB-KW"/>
</dbReference>
<evidence type="ECO:0000256" key="7">
    <source>
        <dbReference type="ARBA" id="ARBA00022737"/>
    </source>
</evidence>
<dbReference type="GO" id="GO:0006888">
    <property type="term" value="P:endoplasmic reticulum to Golgi vesicle-mediated transport"/>
    <property type="evidence" value="ECO:0007669"/>
    <property type="project" value="EnsemblFungi"/>
</dbReference>
<comment type="function">
    <text evidence="11">Catalyzes the transfer of a geranylgeranyl moiety from geranylgeranyl diphosphate to both cysteines of proteins with the C-terminal sequence -XXCC, -XCXC and -CCXX.</text>
</comment>
<keyword evidence="8 11" id="KW-0862">Zinc</keyword>
<proteinExistence type="inferred from homology"/>
<accession>W6MWI8</accession>
<evidence type="ECO:0000256" key="8">
    <source>
        <dbReference type="ARBA" id="ARBA00022833"/>
    </source>
</evidence>
<evidence type="ECO:0000313" key="14">
    <source>
        <dbReference type="Proteomes" id="UP000019384"/>
    </source>
</evidence>
<evidence type="ECO:0000256" key="3">
    <source>
        <dbReference type="ARBA" id="ARBA00012656"/>
    </source>
</evidence>
<evidence type="ECO:0000256" key="6">
    <source>
        <dbReference type="ARBA" id="ARBA00022723"/>
    </source>
</evidence>
<comment type="subunit">
    <text evidence="2">Heterodimer of an alpha and a beta subunit.</text>
</comment>
<dbReference type="GO" id="GO:0170069">
    <property type="term" value="C:geranylgeranyltransferase-III complex"/>
    <property type="evidence" value="ECO:0007669"/>
    <property type="project" value="EnsemblFungi"/>
</dbReference>
<dbReference type="InterPro" id="IPR001330">
    <property type="entry name" value="Prenyltrans"/>
</dbReference>
<reference evidence="13" key="1">
    <citation type="submission" date="2013-12" db="EMBL/GenBank/DDBJ databases">
        <authorList>
            <person name="Genoscope - CEA"/>
        </authorList>
    </citation>
    <scope>NUCLEOTIDE SEQUENCE</scope>
    <source>
        <strain evidence="13">CBS 1993</strain>
    </source>
</reference>
<dbReference type="GO" id="GO:0072657">
    <property type="term" value="P:protein localization to membrane"/>
    <property type="evidence" value="ECO:0007669"/>
    <property type="project" value="UniProtKB-ARBA"/>
</dbReference>
<dbReference type="InterPro" id="IPR045089">
    <property type="entry name" value="PGGT1B-like"/>
</dbReference>
<comment type="similarity">
    <text evidence="1 11">Belongs to the protein prenyltransferase subunit beta family.</text>
</comment>
<dbReference type="InterPro" id="IPR026873">
    <property type="entry name" value="Ptb1"/>
</dbReference>
<organism evidence="13 14">
    <name type="scientific">Kuraishia capsulata CBS 1993</name>
    <dbReference type="NCBI Taxonomy" id="1382522"/>
    <lineage>
        <taxon>Eukaryota</taxon>
        <taxon>Fungi</taxon>
        <taxon>Dikarya</taxon>
        <taxon>Ascomycota</taxon>
        <taxon>Saccharomycotina</taxon>
        <taxon>Pichiomycetes</taxon>
        <taxon>Pichiales</taxon>
        <taxon>Pichiaceae</taxon>
        <taxon>Kuraishia</taxon>
    </lineage>
</organism>
<comment type="catalytic activity">
    <reaction evidence="9 11">
        <text>geranylgeranyl diphosphate + L-cysteinyl-[protein] = S-geranylgeranyl-L-cysteinyl-[protein] + diphosphate</text>
        <dbReference type="Rhea" id="RHEA:21240"/>
        <dbReference type="Rhea" id="RHEA-COMP:10131"/>
        <dbReference type="Rhea" id="RHEA-COMP:11537"/>
        <dbReference type="ChEBI" id="CHEBI:29950"/>
        <dbReference type="ChEBI" id="CHEBI:33019"/>
        <dbReference type="ChEBI" id="CHEBI:57533"/>
        <dbReference type="ChEBI" id="CHEBI:86021"/>
        <dbReference type="EC" id="2.5.1.60"/>
    </reaction>
</comment>
<dbReference type="EC" id="2.5.1.60" evidence="3 11"/>
<evidence type="ECO:0000313" key="13">
    <source>
        <dbReference type="EMBL" id="CDK27505.1"/>
    </source>
</evidence>
<keyword evidence="4 11" id="KW-0637">Prenyltransferase</keyword>
<dbReference type="Proteomes" id="UP000019384">
    <property type="component" value="Unassembled WGS sequence"/>
</dbReference>
<dbReference type="RefSeq" id="XP_022459499.1">
    <property type="nucleotide sequence ID" value="XM_022601902.1"/>
</dbReference>
<dbReference type="HOGENOM" id="CLU_028946_3_0_1"/>
<dbReference type="Gene3D" id="1.50.10.20">
    <property type="match status" value="1"/>
</dbReference>
<evidence type="ECO:0000256" key="5">
    <source>
        <dbReference type="ARBA" id="ARBA00022679"/>
    </source>
</evidence>
<dbReference type="EMBL" id="HG793128">
    <property type="protein sequence ID" value="CDK27505.1"/>
    <property type="molecule type" value="Genomic_DNA"/>
</dbReference>
<comment type="cofactor">
    <cofactor evidence="11">
        <name>Zn(2+)</name>
        <dbReference type="ChEBI" id="CHEBI:29105"/>
    </cofactor>
    <text evidence="11">Binds 1 zinc ion per subunit.</text>
</comment>
<dbReference type="STRING" id="1382522.W6MWI8"/>